<dbReference type="OrthoDB" id="9789603at2"/>
<evidence type="ECO:0000256" key="2">
    <source>
        <dbReference type="ARBA" id="ARBA00023315"/>
    </source>
</evidence>
<dbReference type="PANTHER" id="PTHR43877:SF2">
    <property type="entry name" value="AMINOALKYLPHOSPHONATE N-ACETYLTRANSFERASE-RELATED"/>
    <property type="match status" value="1"/>
</dbReference>
<dbReference type="Proteomes" id="UP000182800">
    <property type="component" value="Unassembled WGS sequence"/>
</dbReference>
<dbReference type="InterPro" id="IPR016181">
    <property type="entry name" value="Acyl_CoA_acyltransferase"/>
</dbReference>
<dbReference type="InterPro" id="IPR050832">
    <property type="entry name" value="Bact_Acetyltransf"/>
</dbReference>
<dbReference type="EMBL" id="FMBM01000003">
    <property type="protein sequence ID" value="SCC82667.1"/>
    <property type="molecule type" value="Genomic_DNA"/>
</dbReference>
<dbReference type="Proteomes" id="UP000050497">
    <property type="component" value="Unassembled WGS sequence"/>
</dbReference>
<dbReference type="PATRIC" id="fig|1653334.4.peg.1910"/>
<dbReference type="SUPFAM" id="SSF55729">
    <property type="entry name" value="Acyl-CoA N-acyltransferases (Nat)"/>
    <property type="match status" value="1"/>
</dbReference>
<evidence type="ECO:0000313" key="4">
    <source>
        <dbReference type="EMBL" id="KPQ12656.1"/>
    </source>
</evidence>
<protein>
    <submittedName>
        <fullName evidence="4">Putative acetyltransferase</fullName>
    </submittedName>
    <submittedName>
        <fullName evidence="5">Ribosomal protein S18 acetylase RimI</fullName>
    </submittedName>
</protein>
<dbReference type="GO" id="GO:0016747">
    <property type="term" value="F:acyltransferase activity, transferring groups other than amino-acyl groups"/>
    <property type="evidence" value="ECO:0007669"/>
    <property type="project" value="InterPro"/>
</dbReference>
<dbReference type="STRING" id="1653334.GA0071312_3675"/>
<keyword evidence="1 4" id="KW-0808">Transferase</keyword>
<dbReference type="CDD" id="cd04301">
    <property type="entry name" value="NAT_SF"/>
    <property type="match status" value="1"/>
</dbReference>
<reference evidence="4 6" key="1">
    <citation type="submission" date="2015-09" db="EMBL/GenBank/DDBJ databases">
        <title>Identification and resolution of microdiversity through metagenomic sequencing of parallel consortia.</title>
        <authorList>
            <person name="Nelson W.C."/>
            <person name="Romine M.F."/>
            <person name="Lindemann S.R."/>
        </authorList>
    </citation>
    <scope>NUCLEOTIDE SEQUENCE [LARGE SCALE GENOMIC DNA]</scope>
    <source>
        <strain evidence="4">HL-109</strain>
    </source>
</reference>
<dbReference type="PANTHER" id="PTHR43877">
    <property type="entry name" value="AMINOALKYLPHOSPHONATE N-ACETYLTRANSFERASE-RELATED-RELATED"/>
    <property type="match status" value="1"/>
</dbReference>
<keyword evidence="5" id="KW-0689">Ribosomal protein</keyword>
<evidence type="ECO:0000259" key="3">
    <source>
        <dbReference type="PROSITE" id="PS51186"/>
    </source>
</evidence>
<dbReference type="GO" id="GO:0005840">
    <property type="term" value="C:ribosome"/>
    <property type="evidence" value="ECO:0007669"/>
    <property type="project" value="UniProtKB-KW"/>
</dbReference>
<dbReference type="RefSeq" id="WP_074446594.1">
    <property type="nucleotide sequence ID" value="NZ_FMBM01000003.1"/>
</dbReference>
<evidence type="ECO:0000313" key="6">
    <source>
        <dbReference type="Proteomes" id="UP000050497"/>
    </source>
</evidence>
<dbReference type="PROSITE" id="PS51186">
    <property type="entry name" value="GNAT"/>
    <property type="match status" value="1"/>
</dbReference>
<accession>A0A0P7XBL2</accession>
<dbReference type="Pfam" id="PF00583">
    <property type="entry name" value="Acetyltransf_1"/>
    <property type="match status" value="1"/>
</dbReference>
<reference evidence="5 7" key="2">
    <citation type="submission" date="2016-08" db="EMBL/GenBank/DDBJ databases">
        <authorList>
            <person name="Varghese N."/>
            <person name="Submissions Spin"/>
        </authorList>
    </citation>
    <scope>NUCLEOTIDE SEQUENCE [LARGE SCALE GENOMIC DNA]</scope>
    <source>
        <strain evidence="5 7">HL-109</strain>
    </source>
</reference>
<gene>
    <name evidence="5" type="ORF">GA0071312_3675</name>
    <name evidence="4" type="ORF">HLUCCO17_00750</name>
</gene>
<evidence type="ECO:0000313" key="5">
    <source>
        <dbReference type="EMBL" id="SCC82667.1"/>
    </source>
</evidence>
<keyword evidence="7" id="KW-1185">Reference proteome</keyword>
<feature type="domain" description="N-acetyltransferase" evidence="3">
    <location>
        <begin position="3"/>
        <end position="151"/>
    </location>
</feature>
<dbReference type="AlphaFoldDB" id="A0A0P7XBL2"/>
<evidence type="ECO:0000313" key="7">
    <source>
        <dbReference type="Proteomes" id="UP000182800"/>
    </source>
</evidence>
<proteinExistence type="predicted"/>
<comment type="caution">
    <text evidence="4">The sequence shown here is derived from an EMBL/GenBank/DDBJ whole genome shotgun (WGS) entry which is preliminary data.</text>
</comment>
<sequence>MNLLLREAQASDLPAIIGLHAADRTGGHGDCWSEATRPAYEAAFARIAASTDCTLFVAMRRDTLLGSFQLTLIPTITGRGGLRAKVESVQVAQAARGQGIGAAMMAHAESVARDAGAAFIELASNKARTDAHRFYARLGYDQSHLGFKKRL</sequence>
<keyword evidence="5" id="KW-0687">Ribonucleoprotein</keyword>
<evidence type="ECO:0000256" key="1">
    <source>
        <dbReference type="ARBA" id="ARBA00022679"/>
    </source>
</evidence>
<dbReference type="Gene3D" id="3.40.630.30">
    <property type="match status" value="1"/>
</dbReference>
<dbReference type="InterPro" id="IPR000182">
    <property type="entry name" value="GNAT_dom"/>
</dbReference>
<keyword evidence="2" id="KW-0012">Acyltransferase</keyword>
<name>A0A0P7XBL2_9HYPH</name>
<dbReference type="EMBL" id="LJSX01000001">
    <property type="protein sequence ID" value="KPQ12656.1"/>
    <property type="molecule type" value="Genomic_DNA"/>
</dbReference>
<organism evidence="4 6">
    <name type="scientific">Saliniramus fredricksonii</name>
    <dbReference type="NCBI Taxonomy" id="1653334"/>
    <lineage>
        <taxon>Bacteria</taxon>
        <taxon>Pseudomonadati</taxon>
        <taxon>Pseudomonadota</taxon>
        <taxon>Alphaproteobacteria</taxon>
        <taxon>Hyphomicrobiales</taxon>
        <taxon>Salinarimonadaceae</taxon>
        <taxon>Saliniramus</taxon>
    </lineage>
</organism>